<evidence type="ECO:0000259" key="5">
    <source>
        <dbReference type="PROSITE" id="PS01124"/>
    </source>
</evidence>
<dbReference type="PRINTS" id="PR00032">
    <property type="entry name" value="HTHARAC"/>
</dbReference>
<dbReference type="PROSITE" id="PS01124">
    <property type="entry name" value="HTH_ARAC_FAMILY_2"/>
    <property type="match status" value="1"/>
</dbReference>
<keyword evidence="1" id="KW-0805">Transcription regulation</keyword>
<keyword evidence="4" id="KW-1133">Transmembrane helix</keyword>
<keyword evidence="3" id="KW-0804">Transcription</keyword>
<dbReference type="PANTHER" id="PTHR43280">
    <property type="entry name" value="ARAC-FAMILY TRANSCRIPTIONAL REGULATOR"/>
    <property type="match status" value="1"/>
</dbReference>
<feature type="transmembrane region" description="Helical" evidence="4">
    <location>
        <begin position="68"/>
        <end position="89"/>
    </location>
</feature>
<feature type="domain" description="HTH araC/xylS-type" evidence="5">
    <location>
        <begin position="258"/>
        <end position="360"/>
    </location>
</feature>
<dbReference type="RefSeq" id="WP_073478793.1">
    <property type="nucleotide sequence ID" value="NZ_FQZU01000052.1"/>
</dbReference>
<dbReference type="SUPFAM" id="SSF46689">
    <property type="entry name" value="Homeodomain-like"/>
    <property type="match status" value="1"/>
</dbReference>
<evidence type="ECO:0000256" key="1">
    <source>
        <dbReference type="ARBA" id="ARBA00023015"/>
    </source>
</evidence>
<dbReference type="Pfam" id="PF12833">
    <property type="entry name" value="HTH_18"/>
    <property type="match status" value="1"/>
</dbReference>
<feature type="transmembrane region" description="Helical" evidence="4">
    <location>
        <begin position="140"/>
        <end position="160"/>
    </location>
</feature>
<feature type="transmembrane region" description="Helical" evidence="4">
    <location>
        <begin position="181"/>
        <end position="198"/>
    </location>
</feature>
<feature type="transmembrane region" description="Helical" evidence="4">
    <location>
        <begin position="6"/>
        <end position="24"/>
    </location>
</feature>
<protein>
    <submittedName>
        <fullName evidence="6">AraC-type DNA-binding protein</fullName>
    </submittedName>
</protein>
<dbReference type="PANTHER" id="PTHR43280:SF29">
    <property type="entry name" value="ARAC-FAMILY TRANSCRIPTIONAL REGULATOR"/>
    <property type="match status" value="1"/>
</dbReference>
<feature type="transmembrane region" description="Helical" evidence="4">
    <location>
        <begin position="101"/>
        <end position="120"/>
    </location>
</feature>
<dbReference type="InterPro" id="IPR020449">
    <property type="entry name" value="Tscrpt_reg_AraC-type_HTH"/>
</dbReference>
<dbReference type="STRING" id="1121393.SAMN02745216_04813"/>
<name>A0A1M6YQ96_9BACT</name>
<sequence length="367" mass="41389">MVWSIQAITLPIFFASGLALLLALEQVVRKKPNTANLLFSSIFVCCAIILWGAGAVANSLPPKMPLTIYLFFTAICCVGPLYYFYFTLLLHPEKRFSPRSLIHFIPAIGAFCAETGFQLLPLEFKTAWLSEMFIQPPKHALMILVVIGAVHAAAYISYLLKMDLGLVWNVKEVKNELRGMLVIDVLAILCVVALYIGFTFKILWLFHYGGLLLTVLTVSVFLGYNRYPGFLQLLQEEFEKKRYEKSSLTHVDVSAINESLHKLIAEEKVYTDCELNLAGLADMLALTPHQLSEFLNERVQTDFRSFINSFRVEEAKKLLVQEPDKNVLTICYDVGFGSKSTFNNVFKKETGQTPTQYRESALSPQTA</sequence>
<evidence type="ECO:0000313" key="7">
    <source>
        <dbReference type="Proteomes" id="UP000183994"/>
    </source>
</evidence>
<keyword evidence="4" id="KW-0472">Membrane</keyword>
<dbReference type="GO" id="GO:0043565">
    <property type="term" value="F:sequence-specific DNA binding"/>
    <property type="evidence" value="ECO:0007669"/>
    <property type="project" value="InterPro"/>
</dbReference>
<keyword evidence="4" id="KW-0812">Transmembrane</keyword>
<dbReference type="OrthoDB" id="5421880at2"/>
<organism evidence="6 7">
    <name type="scientific">Desulfatibacillum alkenivorans DSM 16219</name>
    <dbReference type="NCBI Taxonomy" id="1121393"/>
    <lineage>
        <taxon>Bacteria</taxon>
        <taxon>Pseudomonadati</taxon>
        <taxon>Thermodesulfobacteriota</taxon>
        <taxon>Desulfobacteria</taxon>
        <taxon>Desulfobacterales</taxon>
        <taxon>Desulfatibacillaceae</taxon>
        <taxon>Desulfatibacillum</taxon>
    </lineage>
</organism>
<dbReference type="GO" id="GO:0003700">
    <property type="term" value="F:DNA-binding transcription factor activity"/>
    <property type="evidence" value="ECO:0007669"/>
    <property type="project" value="InterPro"/>
</dbReference>
<dbReference type="InterPro" id="IPR018060">
    <property type="entry name" value="HTH_AraC"/>
</dbReference>
<keyword evidence="2 6" id="KW-0238">DNA-binding</keyword>
<dbReference type="InterPro" id="IPR009057">
    <property type="entry name" value="Homeodomain-like_sf"/>
</dbReference>
<dbReference type="Gene3D" id="1.10.10.60">
    <property type="entry name" value="Homeodomain-like"/>
    <property type="match status" value="1"/>
</dbReference>
<gene>
    <name evidence="6" type="ORF">SAMN02745216_04813</name>
</gene>
<feature type="transmembrane region" description="Helical" evidence="4">
    <location>
        <begin position="204"/>
        <end position="224"/>
    </location>
</feature>
<dbReference type="Proteomes" id="UP000183994">
    <property type="component" value="Unassembled WGS sequence"/>
</dbReference>
<reference evidence="7" key="1">
    <citation type="submission" date="2016-11" db="EMBL/GenBank/DDBJ databases">
        <authorList>
            <person name="Varghese N."/>
            <person name="Submissions S."/>
        </authorList>
    </citation>
    <scope>NUCLEOTIDE SEQUENCE [LARGE SCALE GENOMIC DNA]</scope>
    <source>
        <strain evidence="7">DSM 16219</strain>
    </source>
</reference>
<dbReference type="AlphaFoldDB" id="A0A1M6YQ96"/>
<evidence type="ECO:0000256" key="2">
    <source>
        <dbReference type="ARBA" id="ARBA00023125"/>
    </source>
</evidence>
<dbReference type="PROSITE" id="PS00041">
    <property type="entry name" value="HTH_ARAC_FAMILY_1"/>
    <property type="match status" value="1"/>
</dbReference>
<keyword evidence="7" id="KW-1185">Reference proteome</keyword>
<proteinExistence type="predicted"/>
<evidence type="ECO:0000313" key="6">
    <source>
        <dbReference type="EMBL" id="SHL20418.1"/>
    </source>
</evidence>
<accession>A0A1M6YQ96</accession>
<feature type="transmembrane region" description="Helical" evidence="4">
    <location>
        <begin position="36"/>
        <end position="56"/>
    </location>
</feature>
<evidence type="ECO:0000256" key="4">
    <source>
        <dbReference type="SAM" id="Phobius"/>
    </source>
</evidence>
<dbReference type="EMBL" id="FQZU01000052">
    <property type="protein sequence ID" value="SHL20418.1"/>
    <property type="molecule type" value="Genomic_DNA"/>
</dbReference>
<dbReference type="SMART" id="SM00342">
    <property type="entry name" value="HTH_ARAC"/>
    <property type="match status" value="1"/>
</dbReference>
<dbReference type="InterPro" id="IPR018062">
    <property type="entry name" value="HTH_AraC-typ_CS"/>
</dbReference>
<evidence type="ECO:0000256" key="3">
    <source>
        <dbReference type="ARBA" id="ARBA00023163"/>
    </source>
</evidence>